<feature type="chain" id="PRO_5011469706" evidence="2">
    <location>
        <begin position="29"/>
        <end position="113"/>
    </location>
</feature>
<sequence>MTSSRLSRTSTRWWIAAPLVVVSALALSACDRTKPGEPANSSAPMTPSPSAPTTPVPDAGTGTTGSGMGSSSSMGTGSGTGTGGMGSTDSGTGSSMPPAAAASDAASMPRTTN</sequence>
<reference evidence="4" key="1">
    <citation type="submission" date="2016-10" db="EMBL/GenBank/DDBJ databases">
        <authorList>
            <person name="Varghese N."/>
            <person name="Submissions S."/>
        </authorList>
    </citation>
    <scope>NUCLEOTIDE SEQUENCE [LARGE SCALE GENOMIC DNA]</scope>
    <source>
        <strain evidence="4">DSM 27981</strain>
    </source>
</reference>
<feature type="compositionally biased region" description="Pro residues" evidence="1">
    <location>
        <begin position="46"/>
        <end position="55"/>
    </location>
</feature>
<evidence type="ECO:0000256" key="2">
    <source>
        <dbReference type="SAM" id="SignalP"/>
    </source>
</evidence>
<keyword evidence="2" id="KW-0732">Signal</keyword>
<evidence type="ECO:0000313" key="3">
    <source>
        <dbReference type="EMBL" id="SFE50411.1"/>
    </source>
</evidence>
<dbReference type="Proteomes" id="UP000199119">
    <property type="component" value="Unassembled WGS sequence"/>
</dbReference>
<dbReference type="RefSeq" id="WP_092937945.1">
    <property type="nucleotide sequence ID" value="NZ_FONX01000002.1"/>
</dbReference>
<evidence type="ECO:0000313" key="4">
    <source>
        <dbReference type="Proteomes" id="UP000199119"/>
    </source>
</evidence>
<feature type="compositionally biased region" description="Low complexity" evidence="1">
    <location>
        <begin position="87"/>
        <end position="113"/>
    </location>
</feature>
<proteinExistence type="predicted"/>
<name>A0A1I2B2I2_9BURK</name>
<dbReference type="EMBL" id="FONX01000002">
    <property type="protein sequence ID" value="SFE50411.1"/>
    <property type="molecule type" value="Genomic_DNA"/>
</dbReference>
<dbReference type="AlphaFoldDB" id="A0A1I2B2I2"/>
<evidence type="ECO:0000256" key="1">
    <source>
        <dbReference type="SAM" id="MobiDB-lite"/>
    </source>
</evidence>
<feature type="region of interest" description="Disordered" evidence="1">
    <location>
        <begin position="31"/>
        <end position="113"/>
    </location>
</feature>
<feature type="compositionally biased region" description="Gly residues" evidence="1">
    <location>
        <begin position="76"/>
        <end position="86"/>
    </location>
</feature>
<keyword evidence="4" id="KW-1185">Reference proteome</keyword>
<dbReference type="STRING" id="1177982.SAMN04489711_102381"/>
<gene>
    <name evidence="3" type="ORF">SAMN04489711_102381</name>
</gene>
<protein>
    <submittedName>
        <fullName evidence="3">Uncharacterized protein</fullName>
    </submittedName>
</protein>
<organism evidence="3 4">
    <name type="scientific">Paracidovorax wautersii</name>
    <dbReference type="NCBI Taxonomy" id="1177982"/>
    <lineage>
        <taxon>Bacteria</taxon>
        <taxon>Pseudomonadati</taxon>
        <taxon>Pseudomonadota</taxon>
        <taxon>Betaproteobacteria</taxon>
        <taxon>Burkholderiales</taxon>
        <taxon>Comamonadaceae</taxon>
        <taxon>Paracidovorax</taxon>
    </lineage>
</organism>
<dbReference type="PROSITE" id="PS51257">
    <property type="entry name" value="PROKAR_LIPOPROTEIN"/>
    <property type="match status" value="1"/>
</dbReference>
<accession>A0A1I2B2I2</accession>
<feature type="signal peptide" evidence="2">
    <location>
        <begin position="1"/>
        <end position="28"/>
    </location>
</feature>